<keyword evidence="1" id="KW-0472">Membrane</keyword>
<dbReference type="Proteomes" id="UP000184452">
    <property type="component" value="Unassembled WGS sequence"/>
</dbReference>
<dbReference type="InterPro" id="IPR011047">
    <property type="entry name" value="Quinoprotein_ADH-like_sf"/>
</dbReference>
<feature type="transmembrane region" description="Helical" evidence="1">
    <location>
        <begin position="37"/>
        <end position="56"/>
    </location>
</feature>
<keyword evidence="1" id="KW-1133">Transmembrane helix</keyword>
<feature type="transmembrane region" description="Helical" evidence="1">
    <location>
        <begin position="7"/>
        <end position="25"/>
    </location>
</feature>
<dbReference type="EMBL" id="FQZK01000004">
    <property type="protein sequence ID" value="SHJ23673.1"/>
    <property type="molecule type" value="Genomic_DNA"/>
</dbReference>
<sequence length="538" mass="54234">MGEAGRSAGAGLLAGAVALAVLTALPWSDRAGTGWEVWAGFGVAAGACLLLFHTCGPRGRAGQGRAGVRRWAGALALLAAAVAAVTFPADSLEAFAPAEGLVVPSRAAVRLWVCVAATALGALFLALAGAPAGPRPPRRSPAGPLAGALPVLVAGALVGPALFPAERHTVAAGAPPAGDAVAWEWEPPGRVAVREVLSGPYGPLVLLGDGAVALDGASGGTVWTYRRPHPGTGGGGVGSWGDAMEVWSGGGRVHLAERSEEPAAVLDAVTGARLAGRFPGREAVRAAAEERLEEGRRIWRRAVEEPPGCHRGPGREVAGVLVGLVGCADGFDDLGVLVVDGVRARFSLVGVDPDRGRELWRREWEGSRPSFTPVAAVQGDPLVVLEAGDGEPPVGLDPATGEEVLPFPGEEPSRPPDALLQADTAGLVAVFETGDGGLLVRRSAPDGGIVSRWRPEGAAFDGAVLAAAAVTPDAVFLPVYEGGGREPGAPVRVLRLADGGAVDDLGVHPAVDVLAGPGWAVAVLGDGYGPTGLRSLAG</sequence>
<name>A0A1M6HND9_9ACTN</name>
<keyword evidence="3" id="KW-1185">Reference proteome</keyword>
<dbReference type="SUPFAM" id="SSF50998">
    <property type="entry name" value="Quinoprotein alcohol dehydrogenase-like"/>
    <property type="match status" value="1"/>
</dbReference>
<protein>
    <submittedName>
        <fullName evidence="2">Uncharacterized protein</fullName>
    </submittedName>
</protein>
<dbReference type="AlphaFoldDB" id="A0A1M6HND9"/>
<accession>A0A1M6HND9</accession>
<evidence type="ECO:0000313" key="3">
    <source>
        <dbReference type="Proteomes" id="UP000184452"/>
    </source>
</evidence>
<feature type="transmembrane region" description="Helical" evidence="1">
    <location>
        <begin position="68"/>
        <end position="89"/>
    </location>
</feature>
<dbReference type="RefSeq" id="WP_073378083.1">
    <property type="nucleotide sequence ID" value="NZ_FQZK01000004.1"/>
</dbReference>
<dbReference type="InterPro" id="IPR015943">
    <property type="entry name" value="WD40/YVTN_repeat-like_dom_sf"/>
</dbReference>
<gene>
    <name evidence="2" type="ORF">SAMN05421803_104242</name>
</gene>
<keyword evidence="1" id="KW-0812">Transmembrane</keyword>
<dbReference type="OrthoDB" id="3415114at2"/>
<feature type="transmembrane region" description="Helical" evidence="1">
    <location>
        <begin position="109"/>
        <end position="130"/>
    </location>
</feature>
<feature type="transmembrane region" description="Helical" evidence="1">
    <location>
        <begin position="142"/>
        <end position="163"/>
    </location>
</feature>
<organism evidence="2 3">
    <name type="scientific">Nocardiopsis flavescens</name>
    <dbReference type="NCBI Taxonomy" id="758803"/>
    <lineage>
        <taxon>Bacteria</taxon>
        <taxon>Bacillati</taxon>
        <taxon>Actinomycetota</taxon>
        <taxon>Actinomycetes</taxon>
        <taxon>Streptosporangiales</taxon>
        <taxon>Nocardiopsidaceae</taxon>
        <taxon>Nocardiopsis</taxon>
    </lineage>
</organism>
<dbReference type="Gene3D" id="2.130.10.10">
    <property type="entry name" value="YVTN repeat-like/Quinoprotein amine dehydrogenase"/>
    <property type="match status" value="1"/>
</dbReference>
<evidence type="ECO:0000256" key="1">
    <source>
        <dbReference type="SAM" id="Phobius"/>
    </source>
</evidence>
<evidence type="ECO:0000313" key="2">
    <source>
        <dbReference type="EMBL" id="SHJ23673.1"/>
    </source>
</evidence>
<proteinExistence type="predicted"/>
<reference evidence="2 3" key="1">
    <citation type="submission" date="2016-11" db="EMBL/GenBank/DDBJ databases">
        <authorList>
            <person name="Jaros S."/>
            <person name="Januszkiewicz K."/>
            <person name="Wedrychowicz H."/>
        </authorList>
    </citation>
    <scope>NUCLEOTIDE SEQUENCE [LARGE SCALE GENOMIC DNA]</scope>
    <source>
        <strain evidence="2 3">CGMCC 4.5723</strain>
    </source>
</reference>